<dbReference type="InterPro" id="IPR050389">
    <property type="entry name" value="LysR-type_TF"/>
</dbReference>
<reference evidence="6 7" key="1">
    <citation type="submission" date="2022-02" db="EMBL/GenBank/DDBJ databases">
        <title>The genome sequence of Shewanella sp. 3B26.</title>
        <authorList>
            <person name="Du J."/>
        </authorList>
    </citation>
    <scope>NUCLEOTIDE SEQUENCE [LARGE SCALE GENOMIC DNA]</scope>
    <source>
        <strain evidence="6 7">3B26</strain>
    </source>
</reference>
<dbReference type="CDD" id="cd05466">
    <property type="entry name" value="PBP2_LTTR_substrate"/>
    <property type="match status" value="1"/>
</dbReference>
<dbReference type="GO" id="GO:0003677">
    <property type="term" value="F:DNA binding"/>
    <property type="evidence" value="ECO:0007669"/>
    <property type="project" value="UniProtKB-KW"/>
</dbReference>
<evidence type="ECO:0000256" key="4">
    <source>
        <dbReference type="ARBA" id="ARBA00023163"/>
    </source>
</evidence>
<dbReference type="SUPFAM" id="SSF46785">
    <property type="entry name" value="Winged helix' DNA-binding domain"/>
    <property type="match status" value="1"/>
</dbReference>
<dbReference type="SUPFAM" id="SSF53850">
    <property type="entry name" value="Periplasmic binding protein-like II"/>
    <property type="match status" value="1"/>
</dbReference>
<keyword evidence="4" id="KW-0804">Transcription</keyword>
<dbReference type="InterPro" id="IPR005119">
    <property type="entry name" value="LysR_subst-bd"/>
</dbReference>
<organism evidence="6 7">
    <name type="scientific">Shewanella zhuhaiensis</name>
    <dbReference type="NCBI Taxonomy" id="2919576"/>
    <lineage>
        <taxon>Bacteria</taxon>
        <taxon>Pseudomonadati</taxon>
        <taxon>Pseudomonadota</taxon>
        <taxon>Gammaproteobacteria</taxon>
        <taxon>Alteromonadales</taxon>
        <taxon>Shewanellaceae</taxon>
        <taxon>Shewanella</taxon>
    </lineage>
</organism>
<dbReference type="EMBL" id="JAKUDL010000002">
    <property type="protein sequence ID" value="MCH4293928.1"/>
    <property type="molecule type" value="Genomic_DNA"/>
</dbReference>
<name>A0AAJ1F019_9GAMM</name>
<keyword evidence="7" id="KW-1185">Reference proteome</keyword>
<comment type="similarity">
    <text evidence="1">Belongs to the LysR transcriptional regulatory family.</text>
</comment>
<sequence>MNKPLDKQLAELDIFSLLLFRAIFETGHANSAARQLDVSAPKVSRALASLRLIFADELFYRRQQGLKPTPLAEQLYPAIRELTDSITSLSLRLKDHQAFHRQSNPVYNLAVSSGLMTTLALEFNRQRSLAPDVTLHLWQNDTADRIHAGDLDLGLALAPEPHNDLSFERLCDTPGLCLVGASNHPVWQLDDIHLEQICEYPFLCMNHPGFNDRVDPLELFCHREGLTPPRVVRVSDKEEWYAHLLTQGSLSFASPLETRLVEALPEVKLRRLGARELDRLHTGIAIPGLYLVEKPAHHRRYGPEVRQKMLRIIGLTLGLETEIAEVNFSI</sequence>
<dbReference type="PANTHER" id="PTHR30118:SF11">
    <property type="entry name" value="HTH-TYPE TRANSCRIPTIONAL REGULATOR YIDZ"/>
    <property type="match status" value="1"/>
</dbReference>
<dbReference type="Pfam" id="PF03466">
    <property type="entry name" value="LysR_substrate"/>
    <property type="match status" value="1"/>
</dbReference>
<dbReference type="Pfam" id="PF00126">
    <property type="entry name" value="HTH_1"/>
    <property type="match status" value="1"/>
</dbReference>
<dbReference type="RefSeq" id="WP_240590391.1">
    <property type="nucleotide sequence ID" value="NZ_JAKUDL010000002.1"/>
</dbReference>
<dbReference type="Proteomes" id="UP001297581">
    <property type="component" value="Unassembled WGS sequence"/>
</dbReference>
<evidence type="ECO:0000259" key="5">
    <source>
        <dbReference type="PROSITE" id="PS50931"/>
    </source>
</evidence>
<evidence type="ECO:0000256" key="1">
    <source>
        <dbReference type="ARBA" id="ARBA00009437"/>
    </source>
</evidence>
<evidence type="ECO:0000256" key="3">
    <source>
        <dbReference type="ARBA" id="ARBA00023125"/>
    </source>
</evidence>
<accession>A0AAJ1F019</accession>
<gene>
    <name evidence="6" type="ORF">MJ923_06365</name>
</gene>
<dbReference type="GO" id="GO:0003700">
    <property type="term" value="F:DNA-binding transcription factor activity"/>
    <property type="evidence" value="ECO:0007669"/>
    <property type="project" value="InterPro"/>
</dbReference>
<keyword evidence="3" id="KW-0238">DNA-binding</keyword>
<feature type="domain" description="HTH lysR-type" evidence="5">
    <location>
        <begin position="12"/>
        <end position="69"/>
    </location>
</feature>
<dbReference type="InterPro" id="IPR000847">
    <property type="entry name" value="LysR_HTH_N"/>
</dbReference>
<evidence type="ECO:0000313" key="7">
    <source>
        <dbReference type="Proteomes" id="UP001297581"/>
    </source>
</evidence>
<comment type="caution">
    <text evidence="6">The sequence shown here is derived from an EMBL/GenBank/DDBJ whole genome shotgun (WGS) entry which is preliminary data.</text>
</comment>
<dbReference type="Gene3D" id="1.10.10.10">
    <property type="entry name" value="Winged helix-like DNA-binding domain superfamily/Winged helix DNA-binding domain"/>
    <property type="match status" value="1"/>
</dbReference>
<keyword evidence="2" id="KW-0805">Transcription regulation</keyword>
<evidence type="ECO:0000256" key="2">
    <source>
        <dbReference type="ARBA" id="ARBA00023015"/>
    </source>
</evidence>
<dbReference type="PROSITE" id="PS50931">
    <property type="entry name" value="HTH_LYSR"/>
    <property type="match status" value="1"/>
</dbReference>
<evidence type="ECO:0000313" key="6">
    <source>
        <dbReference type="EMBL" id="MCH4293928.1"/>
    </source>
</evidence>
<dbReference type="AlphaFoldDB" id="A0AAJ1F019"/>
<protein>
    <submittedName>
        <fullName evidence="6">LysR family transcriptional regulator</fullName>
    </submittedName>
</protein>
<dbReference type="Gene3D" id="3.40.190.290">
    <property type="match status" value="1"/>
</dbReference>
<proteinExistence type="inferred from homology"/>
<dbReference type="PANTHER" id="PTHR30118">
    <property type="entry name" value="HTH-TYPE TRANSCRIPTIONAL REGULATOR LEUO-RELATED"/>
    <property type="match status" value="1"/>
</dbReference>
<dbReference type="InterPro" id="IPR036388">
    <property type="entry name" value="WH-like_DNA-bd_sf"/>
</dbReference>
<dbReference type="InterPro" id="IPR036390">
    <property type="entry name" value="WH_DNA-bd_sf"/>
</dbReference>